<name>A0A6J4JVX9_9CHLR</name>
<proteinExistence type="predicted"/>
<accession>A0A6J4JVX9</accession>
<organism evidence="1">
    <name type="scientific">uncultured Chloroflexia bacterium</name>
    <dbReference type="NCBI Taxonomy" id="1672391"/>
    <lineage>
        <taxon>Bacteria</taxon>
        <taxon>Bacillati</taxon>
        <taxon>Chloroflexota</taxon>
        <taxon>Chloroflexia</taxon>
        <taxon>environmental samples</taxon>
    </lineage>
</organism>
<dbReference type="Gene3D" id="3.90.182.10">
    <property type="entry name" value="Toxin - Anthrax Protective Antigen,domain 1"/>
    <property type="match status" value="1"/>
</dbReference>
<dbReference type="EMBL" id="CADCTR010001270">
    <property type="protein sequence ID" value="CAA9288746.1"/>
    <property type="molecule type" value="Genomic_DNA"/>
</dbReference>
<evidence type="ECO:0000313" key="1">
    <source>
        <dbReference type="EMBL" id="CAA9288746.1"/>
    </source>
</evidence>
<dbReference type="AlphaFoldDB" id="A0A6J4JVX9"/>
<reference evidence="1" key="1">
    <citation type="submission" date="2020-02" db="EMBL/GenBank/DDBJ databases">
        <authorList>
            <person name="Meier V. D."/>
        </authorList>
    </citation>
    <scope>NUCLEOTIDE SEQUENCE</scope>
    <source>
        <strain evidence="1">AVDCRST_MAG93</strain>
    </source>
</reference>
<gene>
    <name evidence="1" type="ORF">AVDCRST_MAG93-3735</name>
</gene>
<protein>
    <submittedName>
        <fullName evidence="1">Uncharacterized protein</fullName>
    </submittedName>
</protein>
<dbReference type="SUPFAM" id="SSF56988">
    <property type="entry name" value="Anthrax protective antigen"/>
    <property type="match status" value="1"/>
</dbReference>
<feature type="non-terminal residue" evidence="1">
    <location>
        <position position="1"/>
    </location>
</feature>
<sequence length="41" mass="4585">DVRMEYYENGGGAVAKLWWSSASQAKQIIPQNRLYPAMSAP</sequence>